<gene>
    <name evidence="1" type="ORF">TMI583_LOCUS49350</name>
</gene>
<dbReference type="Proteomes" id="UP000682733">
    <property type="component" value="Unassembled WGS sequence"/>
</dbReference>
<comment type="caution">
    <text evidence="1">The sequence shown here is derived from an EMBL/GenBank/DDBJ whole genome shotgun (WGS) entry which is preliminary data.</text>
</comment>
<evidence type="ECO:0000313" key="2">
    <source>
        <dbReference type="Proteomes" id="UP000682733"/>
    </source>
</evidence>
<evidence type="ECO:0000313" key="1">
    <source>
        <dbReference type="EMBL" id="CAF4540902.1"/>
    </source>
</evidence>
<sequence>LNKVDSHDLDVFIRNNDADVGFELVPDERRWCHKRT</sequence>
<dbReference type="AlphaFoldDB" id="A0A8S2Y923"/>
<accession>A0A8S2Y923</accession>
<dbReference type="EMBL" id="CAJOBA010106954">
    <property type="protein sequence ID" value="CAF4540902.1"/>
    <property type="molecule type" value="Genomic_DNA"/>
</dbReference>
<feature type="non-terminal residue" evidence="1">
    <location>
        <position position="1"/>
    </location>
</feature>
<organism evidence="1 2">
    <name type="scientific">Didymodactylos carnosus</name>
    <dbReference type="NCBI Taxonomy" id="1234261"/>
    <lineage>
        <taxon>Eukaryota</taxon>
        <taxon>Metazoa</taxon>
        <taxon>Spiralia</taxon>
        <taxon>Gnathifera</taxon>
        <taxon>Rotifera</taxon>
        <taxon>Eurotatoria</taxon>
        <taxon>Bdelloidea</taxon>
        <taxon>Philodinida</taxon>
        <taxon>Philodinidae</taxon>
        <taxon>Didymodactylos</taxon>
    </lineage>
</organism>
<reference evidence="1" key="1">
    <citation type="submission" date="2021-02" db="EMBL/GenBank/DDBJ databases">
        <authorList>
            <person name="Nowell W R."/>
        </authorList>
    </citation>
    <scope>NUCLEOTIDE SEQUENCE</scope>
</reference>
<name>A0A8S2Y923_9BILA</name>
<protein>
    <submittedName>
        <fullName evidence="1">Uncharacterized protein</fullName>
    </submittedName>
</protein>
<proteinExistence type="predicted"/>